<organism evidence="2 3">
    <name type="scientific">Methanonatronarchaeum thermophilum</name>
    <dbReference type="NCBI Taxonomy" id="1927129"/>
    <lineage>
        <taxon>Archaea</taxon>
        <taxon>Methanobacteriati</taxon>
        <taxon>Methanobacteriota</taxon>
        <taxon>Methanonatronarchaeia</taxon>
        <taxon>Methanonatronarchaeales</taxon>
        <taxon>Methanonatronarchaeaceae</taxon>
        <taxon>Methanonatronarchaeum</taxon>
    </lineage>
</organism>
<evidence type="ECO:0000256" key="1">
    <source>
        <dbReference type="SAM" id="Phobius"/>
    </source>
</evidence>
<reference evidence="2 3" key="1">
    <citation type="submission" date="2016-12" db="EMBL/GenBank/DDBJ databases">
        <title>Discovery of methanogenic haloarchaea.</title>
        <authorList>
            <person name="Sorokin D.Y."/>
            <person name="Makarova K.S."/>
            <person name="Abbas B."/>
            <person name="Ferrer M."/>
            <person name="Golyshin P.N."/>
        </authorList>
    </citation>
    <scope>NUCLEOTIDE SEQUENCE [LARGE SCALE GENOMIC DNA]</scope>
    <source>
        <strain evidence="2">AMET1</strain>
    </source>
</reference>
<feature type="transmembrane region" description="Helical" evidence="1">
    <location>
        <begin position="140"/>
        <end position="161"/>
    </location>
</feature>
<gene>
    <name evidence="2" type="ORF">AMET1_0676</name>
</gene>
<comment type="caution">
    <text evidence="2">The sequence shown here is derived from an EMBL/GenBank/DDBJ whole genome shotgun (WGS) entry which is preliminary data.</text>
</comment>
<dbReference type="AlphaFoldDB" id="A0A1Y3GFQ7"/>
<name>A0A1Y3GFQ7_9EURY</name>
<keyword evidence="1" id="KW-0472">Membrane</keyword>
<proteinExistence type="predicted"/>
<dbReference type="RefSeq" id="WP_143406831.1">
    <property type="nucleotide sequence ID" value="NZ_MRZU01000003.1"/>
</dbReference>
<evidence type="ECO:0000313" key="3">
    <source>
        <dbReference type="Proteomes" id="UP000195137"/>
    </source>
</evidence>
<keyword evidence="3" id="KW-1185">Reference proteome</keyword>
<keyword evidence="1" id="KW-0812">Transmembrane</keyword>
<feature type="transmembrane region" description="Helical" evidence="1">
    <location>
        <begin position="103"/>
        <end position="128"/>
    </location>
</feature>
<evidence type="ECO:0000313" key="2">
    <source>
        <dbReference type="EMBL" id="OUJ19024.1"/>
    </source>
</evidence>
<feature type="transmembrane region" description="Helical" evidence="1">
    <location>
        <begin position="20"/>
        <end position="41"/>
    </location>
</feature>
<accession>A0A1Y3GFQ7</accession>
<keyword evidence="1" id="KW-1133">Transmembrane helix</keyword>
<dbReference type="Proteomes" id="UP000195137">
    <property type="component" value="Unassembled WGS sequence"/>
</dbReference>
<feature type="transmembrane region" description="Helical" evidence="1">
    <location>
        <begin position="222"/>
        <end position="243"/>
    </location>
</feature>
<feature type="transmembrane region" description="Helical" evidence="1">
    <location>
        <begin position="196"/>
        <end position="216"/>
    </location>
</feature>
<dbReference type="EMBL" id="MRZU01000003">
    <property type="protein sequence ID" value="OUJ19024.1"/>
    <property type="molecule type" value="Genomic_DNA"/>
</dbReference>
<feature type="transmembrane region" description="Helical" evidence="1">
    <location>
        <begin position="61"/>
        <end position="82"/>
    </location>
</feature>
<sequence>MKENTSLDTYMRKNEEKSKILLVLYLSISAVLIIILSIRFFEVTLLDRMLDQLQNIFYIEISGALVLISIIVGLSSYFGIILPPSDSKEEEIKNNRTLHTLGFSYLTIILPFFALYLLLITLDILRFIDIFTIEFRLGNFLVVLFIFVLLLFYQAKIYNYLTNESEKFKNYKKLKTRYRNRSLRVNKKLSLSRTKYLKVLLFLKSIPLHLLLLALLLTDISIITFIFGFFIYFTVFVYIAMLYRISSITLDLVDIKTEKETLKNVFLLEKKNEFFKYMSPGAETPKQINKKYVKEINYKNPDAFKIDS</sequence>
<protein>
    <submittedName>
        <fullName evidence="2">Uncharacterized protein</fullName>
    </submittedName>
</protein>